<organism evidence="1">
    <name type="scientific">marine sediment metagenome</name>
    <dbReference type="NCBI Taxonomy" id="412755"/>
    <lineage>
        <taxon>unclassified sequences</taxon>
        <taxon>metagenomes</taxon>
        <taxon>ecological metagenomes</taxon>
    </lineage>
</organism>
<name>A0A0F9Q7G0_9ZZZZ</name>
<reference evidence="1" key="1">
    <citation type="journal article" date="2015" name="Nature">
        <title>Complex archaea that bridge the gap between prokaryotes and eukaryotes.</title>
        <authorList>
            <person name="Spang A."/>
            <person name="Saw J.H."/>
            <person name="Jorgensen S.L."/>
            <person name="Zaremba-Niedzwiedzka K."/>
            <person name="Martijn J."/>
            <person name="Lind A.E."/>
            <person name="van Eijk R."/>
            <person name="Schleper C."/>
            <person name="Guy L."/>
            <person name="Ettema T.J."/>
        </authorList>
    </citation>
    <scope>NUCLEOTIDE SEQUENCE</scope>
</reference>
<sequence length="190" mass="21418">MAKLQLNPFKVIMAQVRQVIYDFNYVANAPTQFFQRDTFPAIAASIKAKGRKAIWKVELEERYNPAIHPKTGERGKHSARVFLNLLASQKIRDKSVMPTYNGLLVWCAAKIVTSRARSLEGALMSQVFNVLETGGGKLLSMKIRDTEYSREDILARRDELLLNLEVSLEHGTIRQVAGRKSLAVESDITL</sequence>
<gene>
    <name evidence="1" type="ORF">LCGC14_0738460</name>
</gene>
<dbReference type="EMBL" id="LAZR01001735">
    <property type="protein sequence ID" value="KKN39940.1"/>
    <property type="molecule type" value="Genomic_DNA"/>
</dbReference>
<proteinExistence type="predicted"/>
<accession>A0A0F9Q7G0</accession>
<protein>
    <submittedName>
        <fullName evidence="1">Uncharacterized protein</fullName>
    </submittedName>
</protein>
<evidence type="ECO:0000313" key="1">
    <source>
        <dbReference type="EMBL" id="KKN39940.1"/>
    </source>
</evidence>
<dbReference type="AlphaFoldDB" id="A0A0F9Q7G0"/>
<comment type="caution">
    <text evidence="1">The sequence shown here is derived from an EMBL/GenBank/DDBJ whole genome shotgun (WGS) entry which is preliminary data.</text>
</comment>